<dbReference type="EMBL" id="CATQJA010002659">
    <property type="protein sequence ID" value="CAJ0580344.1"/>
    <property type="molecule type" value="Genomic_DNA"/>
</dbReference>
<protein>
    <recommendedName>
        <fullName evidence="3">TIL domain-containing protein</fullName>
    </recommendedName>
</protein>
<comment type="caution">
    <text evidence="1">The sequence shown here is derived from an EMBL/GenBank/DDBJ whole genome shotgun (WGS) entry which is preliminary data.</text>
</comment>
<keyword evidence="2" id="KW-1185">Reference proteome</keyword>
<gene>
    <name evidence="1" type="ORF">MSPICULIGERA_LOCUS18542</name>
</gene>
<evidence type="ECO:0008006" key="3">
    <source>
        <dbReference type="Google" id="ProtNLM"/>
    </source>
</evidence>
<evidence type="ECO:0000313" key="1">
    <source>
        <dbReference type="EMBL" id="CAJ0580344.1"/>
    </source>
</evidence>
<dbReference type="AlphaFoldDB" id="A0AA36D5R8"/>
<name>A0AA36D5R8_9BILA</name>
<feature type="non-terminal residue" evidence="1">
    <location>
        <position position="115"/>
    </location>
</feature>
<dbReference type="CDD" id="cd19941">
    <property type="entry name" value="TIL"/>
    <property type="match status" value="1"/>
</dbReference>
<organism evidence="1 2">
    <name type="scientific">Mesorhabditis spiculigera</name>
    <dbReference type="NCBI Taxonomy" id="96644"/>
    <lineage>
        <taxon>Eukaryota</taxon>
        <taxon>Metazoa</taxon>
        <taxon>Ecdysozoa</taxon>
        <taxon>Nematoda</taxon>
        <taxon>Chromadorea</taxon>
        <taxon>Rhabditida</taxon>
        <taxon>Rhabditina</taxon>
        <taxon>Rhabditomorpha</taxon>
        <taxon>Rhabditoidea</taxon>
        <taxon>Rhabditidae</taxon>
        <taxon>Mesorhabditinae</taxon>
        <taxon>Mesorhabditis</taxon>
    </lineage>
</organism>
<accession>A0AA36D5R8</accession>
<evidence type="ECO:0000313" key="2">
    <source>
        <dbReference type="Proteomes" id="UP001177023"/>
    </source>
</evidence>
<proteinExistence type="predicted"/>
<dbReference type="Proteomes" id="UP001177023">
    <property type="component" value="Unassembled WGS sequence"/>
</dbReference>
<sequence length="115" mass="12428">MNSASQDQKAHAQARMKLLICLTLLVAAVLAAEDSLFDKSDPNDPCEGTNMERRDGGAACADEACVDVVGKENGNYRPRACIKIFVTNGCHCKAGFVRRIIAGKECIKPEQCKRG</sequence>
<reference evidence="1" key="1">
    <citation type="submission" date="2023-06" db="EMBL/GenBank/DDBJ databases">
        <authorList>
            <person name="Delattre M."/>
        </authorList>
    </citation>
    <scope>NUCLEOTIDE SEQUENCE</scope>
    <source>
        <strain evidence="1">AF72</strain>
    </source>
</reference>
<dbReference type="Gene3D" id="2.10.25.10">
    <property type="entry name" value="Laminin"/>
    <property type="match status" value="1"/>
</dbReference>